<sequence>MTDAAPRSVPTVEELLAERYEPIAIVGVGLRFPGGCNSVEDFDVFLREGRSGIVDLPGDRWDVAAFTPREPGERGKIQTTGGGFLDRIDQFDAGFFNISPKEAQYIDPQQRMLLETAWQALEHANIDPAPLRRGNGGVYVGASSIDYALEISELPYADLDGHLASGITMFPLSGRLSYFLGWRGPSVSVDTACSSSLTALHLAVQALRAGECDLALCGGVNALHHPRIPVIFSHGQMLAPDGLCKTFDESADGYVRAEGCGVVVLKRLSRAHADGDRVLAVIRGTAVGQDGDSAGLTVPNGAAQEVVIRNALAAARLTPADIQYVEAHGTGTPLGDPIELGAINDVFAESHRDGNPLLVGSVKTNLGHMEPASGIVGLIKTMLQLRSATIYPHLNLRTPSRRIPWASYPVEVPTECRPWPASTRRAVVNSFGFAGTIAAVVLEQAPPEPAPASTGPDLRPAGHVFTLSAKGAVALRAQAEAYRQHLAERADVDLDRLCYTGNVGRTHHSHRRAGIVADPGQLDALLAAIAADEDPPAPAGIRKVAFMFSGQGSQYAGMGADLYHRFPVFRRCVDECDDLFAAPLGRSVRALLLGDLTDPTEIDQTWLTQPALFTLELALARLWTSWGIRPNVLLGHSIGEVVAATVAGLFTVEDAVTLVSARGRLMQSVTAPGGMAAVHADVEQVEPMLASRVQLAVAAVNSPGQCVVSGASAELDSFLADLRGQGIRVDRLTVSHAFHSPLMAEVFDEFRAALAGITFHEPTVTLVSNLTGAVARYAEVADPEYWVRHIGEPVRFLAGVRAIARRGRHAIIELGPSGTLTAQARQCVPADSQRWFVSLSRRERTAEVTLRSLADLYTAGLPVSWTGVHQDRPKHTVDLPTYRFQRRRYWLPAASGQAEAATATAPGEHPLLGREVPGAQPREFTARYRATGPAPLGDHVVDGTVVVPLSAVVELLLAVQDEVFGQHGGALREVTLHAPLTLTDEPTVVRTRLTPRGDDAVEVRVSSGGGADETLHASAVVTESAEPAGPAGDPGTPDGVVDDERDGDTGYLDLASVGRTPGPRLRLLTRAVRHGEVITGALTNRQALPGEHLPVDVLECALQAISVLHPAGPGQLPTAAGSVRLFRRPRGERVLVRARLRPPTDTDPTGQADVLLLDGDRPVAELLGVRLAATDPARPRSFTHRVDWLRESRIAVAGPARHVVLAHADPDTRAALTGLDPAAGITVTPVPGPDELAAALGDPTVTDVAWFWRGGAGPMSAGRLTAESEENYRDLLRTVAAVDRAGAERPPRIWLVTQGAQTLPGDASGTGGTLCAASVWGFGPVLLTEYPQYRATMVDLGGPADLAALVDEWRASRPDEVQLAFRAGRRYARRLLPGEHTPPWPGGFTVGTRDDGQVELAPAPVTPPAAGELRVRLDRVAPLPDGRVVGVGTVRQVGAEGGFTPGGTVVVAYRGAVARSVTLPVAGALALPDPARSTAAVAVAAAALADGTDLAALPDAARMAIALADCTGLPEITQYPLDEAAEALRVAGREPQPGRVLLRLEPGPTDAAPSTDGGAGARIRPDRTYVVTGGLGGLGLVTARKLVDLGARHLTLVSRSGRATPEAAAVLTELRKRAEVLLVAADVGRPGDVDRLTDQLRALDRPVGGFVHAAGAIGKELIAKLDWPAVDEQFGPKVYGGWLLHEASRRFPEHEFFVVYSSVAAIVGGATQAHYAAASAFLDALAVWRAAQGLPALSINWGAWAQVGMSARLDEQFVREIDRSGIRFFSPARALATLTELWQRPVAHRVVGEYDWARIAGANPSGNALYSRVVDPDAGAGEGSDLHGRLLRPEADRAALIGALVREQVARALHLDSAADLDQSVEFVALGLDSLMAVELKTGLERELRLALPASLTFDHPSPRQLVEFLDRRFAAEHVR</sequence>
<dbReference type="PROSITE" id="PS52004">
    <property type="entry name" value="KS3_2"/>
    <property type="match status" value="1"/>
</dbReference>
<dbReference type="SMART" id="SM00827">
    <property type="entry name" value="PKS_AT"/>
    <property type="match status" value="1"/>
</dbReference>
<dbReference type="PANTHER" id="PTHR43775">
    <property type="entry name" value="FATTY ACID SYNTHASE"/>
    <property type="match status" value="1"/>
</dbReference>
<dbReference type="InterPro" id="IPR014043">
    <property type="entry name" value="Acyl_transferase_dom"/>
</dbReference>
<dbReference type="Proteomes" id="UP000198937">
    <property type="component" value="Unassembled WGS sequence"/>
</dbReference>
<comment type="caution">
    <text evidence="5">Lacks conserved residue(s) required for the propagation of feature annotation.</text>
</comment>
<evidence type="ECO:0000313" key="10">
    <source>
        <dbReference type="EMBL" id="SCL54525.1"/>
    </source>
</evidence>
<dbReference type="Gene3D" id="3.40.366.10">
    <property type="entry name" value="Malonyl-Coenzyme A Acyl Carrier Protein, domain 2"/>
    <property type="match status" value="1"/>
</dbReference>
<dbReference type="SMART" id="SM01294">
    <property type="entry name" value="PKS_PP_betabranch"/>
    <property type="match status" value="1"/>
</dbReference>
<dbReference type="PROSITE" id="PS00606">
    <property type="entry name" value="KS3_1"/>
    <property type="match status" value="1"/>
</dbReference>
<evidence type="ECO:0000256" key="3">
    <source>
        <dbReference type="ARBA" id="ARBA00022679"/>
    </source>
</evidence>
<dbReference type="SMART" id="SM00822">
    <property type="entry name" value="PKS_KR"/>
    <property type="match status" value="1"/>
</dbReference>
<dbReference type="InterPro" id="IPR014030">
    <property type="entry name" value="Ketoacyl_synth_N"/>
</dbReference>
<dbReference type="InterPro" id="IPR013968">
    <property type="entry name" value="PKS_KR"/>
</dbReference>
<dbReference type="PANTHER" id="PTHR43775:SF51">
    <property type="entry name" value="INACTIVE PHENOLPHTHIOCEROL SYNTHESIS POLYKETIDE SYNTHASE TYPE I PKS1-RELATED"/>
    <property type="match status" value="1"/>
</dbReference>
<dbReference type="Pfam" id="PF02801">
    <property type="entry name" value="Ketoacyl-synt_C"/>
    <property type="match status" value="1"/>
</dbReference>
<feature type="domain" description="PKS/mFAS DH" evidence="9">
    <location>
        <begin position="909"/>
        <end position="1180"/>
    </location>
</feature>
<keyword evidence="1" id="KW-0596">Phosphopantetheine</keyword>
<evidence type="ECO:0000256" key="4">
    <source>
        <dbReference type="ARBA" id="ARBA00023315"/>
    </source>
</evidence>
<evidence type="ECO:0000256" key="5">
    <source>
        <dbReference type="PROSITE-ProRule" id="PRU01363"/>
    </source>
</evidence>
<dbReference type="SMART" id="SM00826">
    <property type="entry name" value="PKS_DH"/>
    <property type="match status" value="1"/>
</dbReference>
<dbReference type="Pfam" id="PF00698">
    <property type="entry name" value="Acyl_transf_1"/>
    <property type="match status" value="1"/>
</dbReference>
<dbReference type="CDD" id="cd00833">
    <property type="entry name" value="PKS"/>
    <property type="match status" value="1"/>
</dbReference>
<dbReference type="SMART" id="SM00823">
    <property type="entry name" value="PKS_PP"/>
    <property type="match status" value="1"/>
</dbReference>
<dbReference type="Pfam" id="PF22621">
    <property type="entry name" value="CurL-like_PKS_C"/>
    <property type="match status" value="1"/>
</dbReference>
<dbReference type="Gene3D" id="3.10.129.110">
    <property type="entry name" value="Polyketide synthase dehydratase"/>
    <property type="match status" value="1"/>
</dbReference>
<dbReference type="InterPro" id="IPR049900">
    <property type="entry name" value="PKS_mFAS_DH"/>
</dbReference>
<dbReference type="EMBL" id="FMIA01000002">
    <property type="protein sequence ID" value="SCL54525.1"/>
    <property type="molecule type" value="Genomic_DNA"/>
</dbReference>
<dbReference type="InterPro" id="IPR009081">
    <property type="entry name" value="PP-bd_ACP"/>
</dbReference>
<dbReference type="Gene3D" id="3.40.50.720">
    <property type="entry name" value="NAD(P)-binding Rossmann-like Domain"/>
    <property type="match status" value="2"/>
</dbReference>
<dbReference type="GO" id="GO:0004315">
    <property type="term" value="F:3-oxoacyl-[acyl-carrier-protein] synthase activity"/>
    <property type="evidence" value="ECO:0007669"/>
    <property type="project" value="InterPro"/>
</dbReference>
<dbReference type="OrthoDB" id="9778690at2"/>
<dbReference type="Gene3D" id="3.40.47.10">
    <property type="match status" value="1"/>
</dbReference>
<evidence type="ECO:0000259" key="8">
    <source>
        <dbReference type="PROSITE" id="PS52004"/>
    </source>
</evidence>
<keyword evidence="4" id="KW-0012">Acyltransferase</keyword>
<accession>A0A1C6UKC7</accession>
<dbReference type="InterPro" id="IPR036291">
    <property type="entry name" value="NAD(P)-bd_dom_sf"/>
</dbReference>
<evidence type="ECO:0000256" key="2">
    <source>
        <dbReference type="ARBA" id="ARBA00022553"/>
    </source>
</evidence>
<dbReference type="InterPro" id="IPR057326">
    <property type="entry name" value="KR_dom"/>
</dbReference>
<feature type="compositionally biased region" description="Low complexity" evidence="6">
    <location>
        <begin position="1027"/>
        <end position="1039"/>
    </location>
</feature>
<gene>
    <name evidence="10" type="ORF">GA0070617_2690</name>
</gene>
<protein>
    <submittedName>
        <fullName evidence="10">Acyl transferase domain-containing protein</fullName>
    </submittedName>
</protein>
<dbReference type="GO" id="GO:0031177">
    <property type="term" value="F:phosphopantetheine binding"/>
    <property type="evidence" value="ECO:0007669"/>
    <property type="project" value="InterPro"/>
</dbReference>
<evidence type="ECO:0000259" key="7">
    <source>
        <dbReference type="PROSITE" id="PS50075"/>
    </source>
</evidence>
<dbReference type="InterPro" id="IPR042104">
    <property type="entry name" value="PKS_dehydratase_sf"/>
</dbReference>
<evidence type="ECO:0000256" key="1">
    <source>
        <dbReference type="ARBA" id="ARBA00022450"/>
    </source>
</evidence>
<keyword evidence="2" id="KW-0597">Phosphoprotein</keyword>
<feature type="domain" description="Ketosynthase family 3 (KS3)" evidence="8">
    <location>
        <begin position="20"/>
        <end position="444"/>
    </location>
</feature>
<dbReference type="SUPFAM" id="SSF47336">
    <property type="entry name" value="ACP-like"/>
    <property type="match status" value="1"/>
</dbReference>
<dbReference type="InterPro" id="IPR020807">
    <property type="entry name" value="PKS_DH"/>
</dbReference>
<dbReference type="RefSeq" id="WP_091437041.1">
    <property type="nucleotide sequence ID" value="NZ_BMMJ01000009.1"/>
</dbReference>
<feature type="domain" description="Carrier" evidence="7">
    <location>
        <begin position="1839"/>
        <end position="1914"/>
    </location>
</feature>
<evidence type="ECO:0000259" key="9">
    <source>
        <dbReference type="PROSITE" id="PS52019"/>
    </source>
</evidence>
<organism evidence="10 11">
    <name type="scientific">Micromonospora yangpuensis</name>
    <dbReference type="NCBI Taxonomy" id="683228"/>
    <lineage>
        <taxon>Bacteria</taxon>
        <taxon>Bacillati</taxon>
        <taxon>Actinomycetota</taxon>
        <taxon>Actinomycetes</taxon>
        <taxon>Micromonosporales</taxon>
        <taxon>Micromonosporaceae</taxon>
        <taxon>Micromonospora</taxon>
    </lineage>
</organism>
<evidence type="ECO:0000313" key="11">
    <source>
        <dbReference type="Proteomes" id="UP000198937"/>
    </source>
</evidence>
<dbReference type="InterPro" id="IPR020806">
    <property type="entry name" value="PKS_PP-bd"/>
</dbReference>
<dbReference type="FunFam" id="3.40.47.10:FF:000019">
    <property type="entry name" value="Polyketide synthase type I"/>
    <property type="match status" value="1"/>
</dbReference>
<dbReference type="InterPro" id="IPR014031">
    <property type="entry name" value="Ketoacyl_synth_C"/>
</dbReference>
<dbReference type="SMART" id="SM00825">
    <property type="entry name" value="PKS_KS"/>
    <property type="match status" value="1"/>
</dbReference>
<dbReference type="InterPro" id="IPR016036">
    <property type="entry name" value="Malonyl_transacylase_ACP-bd"/>
</dbReference>
<name>A0A1C6UKC7_9ACTN</name>
<dbReference type="SUPFAM" id="SSF52151">
    <property type="entry name" value="FabD/lysophospholipase-like"/>
    <property type="match status" value="1"/>
</dbReference>
<feature type="region of interest" description="Disordered" evidence="6">
    <location>
        <begin position="1024"/>
        <end position="1047"/>
    </location>
</feature>
<dbReference type="STRING" id="683228.GA0070617_2690"/>
<dbReference type="SUPFAM" id="SSF55048">
    <property type="entry name" value="Probable ACP-binding domain of malonyl-CoA ACP transacylase"/>
    <property type="match status" value="1"/>
</dbReference>
<reference evidence="10 11" key="1">
    <citation type="submission" date="2016-06" db="EMBL/GenBank/DDBJ databases">
        <authorList>
            <person name="Kjaerup R.B."/>
            <person name="Dalgaard T.S."/>
            <person name="Juul-Madsen H.R."/>
        </authorList>
    </citation>
    <scope>NUCLEOTIDE SEQUENCE [LARGE SCALE GENOMIC DNA]</scope>
    <source>
        <strain evidence="10 11">DSM 45577</strain>
    </source>
</reference>
<dbReference type="SUPFAM" id="SSF51735">
    <property type="entry name" value="NAD(P)-binding Rossmann-fold domains"/>
    <property type="match status" value="2"/>
</dbReference>
<dbReference type="Pfam" id="PF21089">
    <property type="entry name" value="PKS_DH_N"/>
    <property type="match status" value="1"/>
</dbReference>
<dbReference type="GO" id="GO:0004312">
    <property type="term" value="F:fatty acid synthase activity"/>
    <property type="evidence" value="ECO:0007669"/>
    <property type="project" value="TreeGrafter"/>
</dbReference>
<dbReference type="SUPFAM" id="SSF53901">
    <property type="entry name" value="Thiolase-like"/>
    <property type="match status" value="1"/>
</dbReference>
<dbReference type="Pfam" id="PF00550">
    <property type="entry name" value="PP-binding"/>
    <property type="match status" value="1"/>
</dbReference>
<dbReference type="InterPro" id="IPR018201">
    <property type="entry name" value="Ketoacyl_synth_AS"/>
</dbReference>
<dbReference type="InterPro" id="IPR049552">
    <property type="entry name" value="PKS_DH_N"/>
</dbReference>
<dbReference type="InterPro" id="IPR050091">
    <property type="entry name" value="PKS_NRPS_Biosynth_Enz"/>
</dbReference>
<feature type="region of interest" description="C-terminal hotdog fold" evidence="5">
    <location>
        <begin position="1041"/>
        <end position="1180"/>
    </location>
</feature>
<dbReference type="InterPro" id="IPR001227">
    <property type="entry name" value="Ac_transferase_dom_sf"/>
</dbReference>
<feature type="region of interest" description="N-terminal hotdog fold" evidence="5">
    <location>
        <begin position="909"/>
        <end position="1028"/>
    </location>
</feature>
<dbReference type="PROSITE" id="PS52019">
    <property type="entry name" value="PKS_MFAS_DH"/>
    <property type="match status" value="1"/>
</dbReference>
<dbReference type="GO" id="GO:0006633">
    <property type="term" value="P:fatty acid biosynthetic process"/>
    <property type="evidence" value="ECO:0007669"/>
    <property type="project" value="InterPro"/>
</dbReference>
<dbReference type="Gene3D" id="1.10.1200.10">
    <property type="entry name" value="ACP-like"/>
    <property type="match status" value="1"/>
</dbReference>
<dbReference type="Gene3D" id="3.30.70.3290">
    <property type="match status" value="1"/>
</dbReference>
<keyword evidence="11" id="KW-1185">Reference proteome</keyword>
<proteinExistence type="predicted"/>
<keyword evidence="3 10" id="KW-0808">Transferase</keyword>
<dbReference type="Pfam" id="PF08659">
    <property type="entry name" value="KR"/>
    <property type="match status" value="1"/>
</dbReference>
<dbReference type="InterPro" id="IPR020841">
    <property type="entry name" value="PKS_Beta-ketoAc_synthase_dom"/>
</dbReference>
<dbReference type="InterPro" id="IPR036736">
    <property type="entry name" value="ACP-like_sf"/>
</dbReference>
<evidence type="ECO:0000256" key="6">
    <source>
        <dbReference type="SAM" id="MobiDB-lite"/>
    </source>
</evidence>
<dbReference type="Pfam" id="PF00109">
    <property type="entry name" value="ketoacyl-synt"/>
    <property type="match status" value="1"/>
</dbReference>
<dbReference type="InterPro" id="IPR016035">
    <property type="entry name" value="Acyl_Trfase/lysoPLipase"/>
</dbReference>
<dbReference type="InterPro" id="IPR016039">
    <property type="entry name" value="Thiolase-like"/>
</dbReference>
<dbReference type="PROSITE" id="PS50075">
    <property type="entry name" value="CARRIER"/>
    <property type="match status" value="1"/>
</dbReference>